<sequence length="848" mass="90786">MLLERDREREILSAALTESLDSGRVVLVVGEAGIGKTALVTATAETIHDRKVLWGACDPLITPRPMGPLRDVARAAGGRMQAALDGPGSREHLLAAALDELGASAVIVIEDLHWADDATLDIVALLGRRLVRSPGCLILTSRSEALPEVRRVLTAFPRECVRRIEPTPLSSDAVSHLARAAGRDASDLHAVTGGNPFFVTEALAARTGEIPASVRDAVAFRVSALDDSAREVVELCAVVPGATELALITSDTAAIDACIEAGLLLLRGETLAFRHDLARLAVEEGISPVRRRELDRMVLRALEQREDADLARLVHHARRAGDAAAIRRLAPRAAKAASAARGHRQALEHWEAALQAAGGTDPEALLGVSTEAYLCGRLDQAVGAARALLAYHEAGTDALATGDTLRWLSRCLWWAGQGQEATATGDRAIAVLEAFPESRELAMALSARSQLAMLSENAQSAIELGMRAVTLGRKLGDDEVVTHALTNLGTATFFSGPHSERGRALIEEAFVLAAGIGRDEDAVRALVNLATGTAMRRRDDRRVDDDIERAMRFARERELDGYHQYMLGVRATVRVRRGDWTGAEADAHASIAMGEQFGVSQCPALIVLGRLAGRRGEPQAGELLERAWAHAVETQELQRLGPAASARAEHAWLDGDLDAVVAVARPAYELASGLGDVWARAELAFWLWRGGAPVPAREDDPPAYALSIAGDWRAAAQLWDEIGNPYDRAEALSEADDEQARLEALRIFDALGAERSALHLRRRLRADGVRRIPRGPRAASKAGPAGLTPRETEVLDLVVRGATNAEIAQALVITPKTVDHHVSAVLGKLGVSSRREAGAALERLTASV</sequence>
<dbReference type="PANTHER" id="PTHR16305:SF35">
    <property type="entry name" value="TRANSCRIPTIONAL ACTIVATOR DOMAIN"/>
    <property type="match status" value="1"/>
</dbReference>
<gene>
    <name evidence="4" type="ORF">OM076_18055</name>
</gene>
<dbReference type="Gene3D" id="3.40.50.300">
    <property type="entry name" value="P-loop containing nucleotide triphosphate hydrolases"/>
    <property type="match status" value="1"/>
</dbReference>
<keyword evidence="2" id="KW-0067">ATP-binding</keyword>
<dbReference type="RefSeq" id="WP_270041426.1">
    <property type="nucleotide sequence ID" value="NZ_JAPDOD010000016.1"/>
</dbReference>
<dbReference type="CDD" id="cd06170">
    <property type="entry name" value="LuxR_C_like"/>
    <property type="match status" value="1"/>
</dbReference>
<dbReference type="InterPro" id="IPR036388">
    <property type="entry name" value="WH-like_DNA-bd_sf"/>
</dbReference>
<dbReference type="GO" id="GO:0005524">
    <property type="term" value="F:ATP binding"/>
    <property type="evidence" value="ECO:0007669"/>
    <property type="project" value="UniProtKB-KW"/>
</dbReference>
<evidence type="ECO:0000313" key="4">
    <source>
        <dbReference type="EMBL" id="MDA0162181.1"/>
    </source>
</evidence>
<dbReference type="SUPFAM" id="SSF48452">
    <property type="entry name" value="TPR-like"/>
    <property type="match status" value="1"/>
</dbReference>
<dbReference type="PRINTS" id="PR00038">
    <property type="entry name" value="HTHLUXR"/>
</dbReference>
<dbReference type="PROSITE" id="PS00622">
    <property type="entry name" value="HTH_LUXR_1"/>
    <property type="match status" value="1"/>
</dbReference>
<keyword evidence="5" id="KW-1185">Reference proteome</keyword>
<dbReference type="Gene3D" id="1.25.40.10">
    <property type="entry name" value="Tetratricopeptide repeat domain"/>
    <property type="match status" value="1"/>
</dbReference>
<dbReference type="InterPro" id="IPR041664">
    <property type="entry name" value="AAA_16"/>
</dbReference>
<dbReference type="Pfam" id="PF00196">
    <property type="entry name" value="GerE"/>
    <property type="match status" value="1"/>
</dbReference>
<dbReference type="EMBL" id="JAPDOD010000016">
    <property type="protein sequence ID" value="MDA0162181.1"/>
    <property type="molecule type" value="Genomic_DNA"/>
</dbReference>
<reference evidence="4" key="1">
    <citation type="submission" date="2022-10" db="EMBL/GenBank/DDBJ databases">
        <title>The WGS of Solirubrobacter ginsenosidimutans DSM 21036.</title>
        <authorList>
            <person name="Jiang Z."/>
        </authorList>
    </citation>
    <scope>NUCLEOTIDE SEQUENCE</scope>
    <source>
        <strain evidence="4">DSM 21036</strain>
    </source>
</reference>
<evidence type="ECO:0000256" key="1">
    <source>
        <dbReference type="ARBA" id="ARBA00022741"/>
    </source>
</evidence>
<dbReference type="Proteomes" id="UP001149140">
    <property type="component" value="Unassembled WGS sequence"/>
</dbReference>
<dbReference type="GO" id="GO:0005737">
    <property type="term" value="C:cytoplasm"/>
    <property type="evidence" value="ECO:0007669"/>
    <property type="project" value="TreeGrafter"/>
</dbReference>
<dbReference type="GO" id="GO:0004016">
    <property type="term" value="F:adenylate cyclase activity"/>
    <property type="evidence" value="ECO:0007669"/>
    <property type="project" value="TreeGrafter"/>
</dbReference>
<dbReference type="GO" id="GO:0006355">
    <property type="term" value="P:regulation of DNA-templated transcription"/>
    <property type="evidence" value="ECO:0007669"/>
    <property type="project" value="InterPro"/>
</dbReference>
<evidence type="ECO:0000256" key="2">
    <source>
        <dbReference type="ARBA" id="ARBA00022840"/>
    </source>
</evidence>
<proteinExistence type="predicted"/>
<evidence type="ECO:0000259" key="3">
    <source>
        <dbReference type="PROSITE" id="PS50043"/>
    </source>
</evidence>
<keyword evidence="1" id="KW-0547">Nucleotide-binding</keyword>
<dbReference type="SMART" id="SM00421">
    <property type="entry name" value="HTH_LUXR"/>
    <property type="match status" value="1"/>
</dbReference>
<dbReference type="SUPFAM" id="SSF46894">
    <property type="entry name" value="C-terminal effector domain of the bipartite response regulators"/>
    <property type="match status" value="1"/>
</dbReference>
<dbReference type="AlphaFoldDB" id="A0A9X3S3J8"/>
<dbReference type="Gene3D" id="1.10.10.10">
    <property type="entry name" value="Winged helix-like DNA-binding domain superfamily/Winged helix DNA-binding domain"/>
    <property type="match status" value="1"/>
</dbReference>
<dbReference type="InterPro" id="IPR000792">
    <property type="entry name" value="Tscrpt_reg_LuxR_C"/>
</dbReference>
<dbReference type="InterPro" id="IPR011990">
    <property type="entry name" value="TPR-like_helical_dom_sf"/>
</dbReference>
<dbReference type="Pfam" id="PF13191">
    <property type="entry name" value="AAA_16"/>
    <property type="match status" value="1"/>
</dbReference>
<feature type="domain" description="HTH luxR-type" evidence="3">
    <location>
        <begin position="780"/>
        <end position="845"/>
    </location>
</feature>
<dbReference type="PANTHER" id="PTHR16305">
    <property type="entry name" value="TESTICULAR SOLUBLE ADENYLYL CYCLASE"/>
    <property type="match status" value="1"/>
</dbReference>
<organism evidence="4 5">
    <name type="scientific">Solirubrobacter ginsenosidimutans</name>
    <dbReference type="NCBI Taxonomy" id="490573"/>
    <lineage>
        <taxon>Bacteria</taxon>
        <taxon>Bacillati</taxon>
        <taxon>Actinomycetota</taxon>
        <taxon>Thermoleophilia</taxon>
        <taxon>Solirubrobacterales</taxon>
        <taxon>Solirubrobacteraceae</taxon>
        <taxon>Solirubrobacter</taxon>
    </lineage>
</organism>
<dbReference type="SUPFAM" id="SSF52540">
    <property type="entry name" value="P-loop containing nucleoside triphosphate hydrolases"/>
    <property type="match status" value="1"/>
</dbReference>
<evidence type="ECO:0000313" key="5">
    <source>
        <dbReference type="Proteomes" id="UP001149140"/>
    </source>
</evidence>
<name>A0A9X3S3J8_9ACTN</name>
<comment type="caution">
    <text evidence="4">The sequence shown here is derived from an EMBL/GenBank/DDBJ whole genome shotgun (WGS) entry which is preliminary data.</text>
</comment>
<dbReference type="InterPro" id="IPR016032">
    <property type="entry name" value="Sig_transdc_resp-reg_C-effctor"/>
</dbReference>
<dbReference type="InterPro" id="IPR027417">
    <property type="entry name" value="P-loop_NTPase"/>
</dbReference>
<protein>
    <submittedName>
        <fullName evidence="4">LuxR C-terminal-related transcriptional regulator</fullName>
    </submittedName>
</protein>
<dbReference type="PROSITE" id="PS50043">
    <property type="entry name" value="HTH_LUXR_2"/>
    <property type="match status" value="1"/>
</dbReference>
<accession>A0A9X3S3J8</accession>
<dbReference type="GO" id="GO:0003677">
    <property type="term" value="F:DNA binding"/>
    <property type="evidence" value="ECO:0007669"/>
    <property type="project" value="InterPro"/>
</dbReference>